<gene>
    <name evidence="1" type="ORF">RHMOL_Rhmol12G0009900</name>
</gene>
<protein>
    <submittedName>
        <fullName evidence="1">Uncharacterized protein</fullName>
    </submittedName>
</protein>
<keyword evidence="2" id="KW-1185">Reference proteome</keyword>
<evidence type="ECO:0000313" key="2">
    <source>
        <dbReference type="Proteomes" id="UP001062846"/>
    </source>
</evidence>
<proteinExistence type="predicted"/>
<reference evidence="1" key="1">
    <citation type="submission" date="2022-02" db="EMBL/GenBank/DDBJ databases">
        <title>Plant Genome Project.</title>
        <authorList>
            <person name="Zhang R.-G."/>
        </authorList>
    </citation>
    <scope>NUCLEOTIDE SEQUENCE</scope>
    <source>
        <strain evidence="1">AT1</strain>
    </source>
</reference>
<dbReference type="Proteomes" id="UP001062846">
    <property type="component" value="Chromosome 12"/>
</dbReference>
<dbReference type="EMBL" id="CM046399">
    <property type="protein sequence ID" value="KAI8526619.1"/>
    <property type="molecule type" value="Genomic_DNA"/>
</dbReference>
<evidence type="ECO:0000313" key="1">
    <source>
        <dbReference type="EMBL" id="KAI8526619.1"/>
    </source>
</evidence>
<sequence>METMKKSTGDIEAGVGDNVDLRWAFIRKVYVILALQLLLTVAVATVVVLVAAIPKFIVTTNPGLLVFIVAQIAPLIVLFPLHRYSNHHPVNLVLLTLFTVLIAFSVGLSCSFSSGKVVLLTGILTSVVVVALTLYTFWAAARGHDFSFLGPFLIVSLLVLIVFSLIQIFIPFGKLGSTIFGLLVTIIFSGFIIYDTDNLIKRCKYDEYILASITLYLDIANLFLGMLGVSRWQ</sequence>
<comment type="caution">
    <text evidence="1">The sequence shown here is derived from an EMBL/GenBank/DDBJ whole genome shotgun (WGS) entry which is preliminary data.</text>
</comment>
<accession>A0ACC0LD48</accession>
<organism evidence="1 2">
    <name type="scientific">Rhododendron molle</name>
    <name type="common">Chinese azalea</name>
    <name type="synonym">Azalea mollis</name>
    <dbReference type="NCBI Taxonomy" id="49168"/>
    <lineage>
        <taxon>Eukaryota</taxon>
        <taxon>Viridiplantae</taxon>
        <taxon>Streptophyta</taxon>
        <taxon>Embryophyta</taxon>
        <taxon>Tracheophyta</taxon>
        <taxon>Spermatophyta</taxon>
        <taxon>Magnoliopsida</taxon>
        <taxon>eudicotyledons</taxon>
        <taxon>Gunneridae</taxon>
        <taxon>Pentapetalae</taxon>
        <taxon>asterids</taxon>
        <taxon>Ericales</taxon>
        <taxon>Ericaceae</taxon>
        <taxon>Ericoideae</taxon>
        <taxon>Rhodoreae</taxon>
        <taxon>Rhododendron</taxon>
    </lineage>
</organism>
<name>A0ACC0LD48_RHOML</name>